<evidence type="ECO:0000313" key="2">
    <source>
        <dbReference type="Proteomes" id="UP000198623"/>
    </source>
</evidence>
<sequence length="148" mass="16042">MDTDLMLEADSETIRATLLSCSEGDAVNCLSEEVFAQAKLLLVKEKITGVCIQLLGDDGYVIRQVTGKRRNELGAGEFNDRQLAVIKALEKVLRHCKQEGVKLVGYSDELVAYPAGCKDHNQASVYALDIDSSDAYIGADSNSELTGI</sequence>
<gene>
    <name evidence="1" type="ORF">SAMN05216175_105120</name>
</gene>
<proteinExistence type="predicted"/>
<dbReference type="STRING" id="1045558.SAMN05216175_105120"/>
<reference evidence="2" key="1">
    <citation type="submission" date="2016-10" db="EMBL/GenBank/DDBJ databases">
        <authorList>
            <person name="Varghese N."/>
            <person name="Submissions S."/>
        </authorList>
    </citation>
    <scope>NUCLEOTIDE SEQUENCE [LARGE SCALE GENOMIC DNA]</scope>
    <source>
        <strain evidence="2">CGMCC 1.10971</strain>
    </source>
</reference>
<dbReference type="EMBL" id="FOOU01000005">
    <property type="protein sequence ID" value="SFG31305.1"/>
    <property type="molecule type" value="Genomic_DNA"/>
</dbReference>
<dbReference type="AlphaFoldDB" id="A0A1I2QRS4"/>
<dbReference type="RefSeq" id="WP_090727111.1">
    <property type="nucleotide sequence ID" value="NZ_FOOU01000005.1"/>
</dbReference>
<dbReference type="OrthoDB" id="6118011at2"/>
<dbReference type="Proteomes" id="UP000198623">
    <property type="component" value="Unassembled WGS sequence"/>
</dbReference>
<organism evidence="1 2">
    <name type="scientific">Neptunomonas qingdaonensis</name>
    <dbReference type="NCBI Taxonomy" id="1045558"/>
    <lineage>
        <taxon>Bacteria</taxon>
        <taxon>Pseudomonadati</taxon>
        <taxon>Pseudomonadota</taxon>
        <taxon>Gammaproteobacteria</taxon>
        <taxon>Oceanospirillales</taxon>
        <taxon>Oceanospirillaceae</taxon>
        <taxon>Neptunomonas</taxon>
    </lineage>
</organism>
<accession>A0A1I2QRS4</accession>
<name>A0A1I2QRS4_9GAMM</name>
<protein>
    <submittedName>
        <fullName evidence="1">Uncharacterized protein</fullName>
    </submittedName>
</protein>
<keyword evidence="2" id="KW-1185">Reference proteome</keyword>
<evidence type="ECO:0000313" key="1">
    <source>
        <dbReference type="EMBL" id="SFG31305.1"/>
    </source>
</evidence>